<dbReference type="Pfam" id="PF18105">
    <property type="entry name" value="PGM1_C"/>
    <property type="match status" value="1"/>
</dbReference>
<protein>
    <recommendedName>
        <fullName evidence="3">ATP-grasp domain-containing protein</fullName>
    </recommendedName>
</protein>
<dbReference type="PROSITE" id="PS50975">
    <property type="entry name" value="ATP_GRASP"/>
    <property type="match status" value="1"/>
</dbReference>
<name>A0ABR5J8C0_9ACTN</name>
<gene>
    <name evidence="4" type="ORF">ADK38_13075</name>
</gene>
<evidence type="ECO:0000256" key="2">
    <source>
        <dbReference type="SAM" id="MobiDB-lite"/>
    </source>
</evidence>
<feature type="compositionally biased region" description="Gly residues" evidence="2">
    <location>
        <begin position="266"/>
        <end position="282"/>
    </location>
</feature>
<accession>A0ABR5J8C0</accession>
<dbReference type="EMBL" id="LGUT01001098">
    <property type="protein sequence ID" value="KOG89654.1"/>
    <property type="molecule type" value="Genomic_DNA"/>
</dbReference>
<organism evidence="4 5">
    <name type="scientific">Streptomyces varsoviensis</name>
    <dbReference type="NCBI Taxonomy" id="67373"/>
    <lineage>
        <taxon>Bacteria</taxon>
        <taxon>Bacillati</taxon>
        <taxon>Actinomycetota</taxon>
        <taxon>Actinomycetes</taxon>
        <taxon>Kitasatosporales</taxon>
        <taxon>Streptomycetaceae</taxon>
        <taxon>Streptomyces</taxon>
    </lineage>
</organism>
<reference evidence="4 5" key="1">
    <citation type="submission" date="2015-07" db="EMBL/GenBank/DDBJ databases">
        <authorList>
            <person name="Ju K.-S."/>
            <person name="Doroghazi J.R."/>
            <person name="Metcalf W.W."/>
        </authorList>
    </citation>
    <scope>NUCLEOTIDE SEQUENCE [LARGE SCALE GENOMIC DNA]</scope>
    <source>
        <strain evidence="4 5">NRRL B-3589</strain>
    </source>
</reference>
<dbReference type="InterPro" id="IPR011761">
    <property type="entry name" value="ATP-grasp"/>
</dbReference>
<keyword evidence="5" id="KW-1185">Reference proteome</keyword>
<comment type="caution">
    <text evidence="4">The sequence shown here is derived from an EMBL/GenBank/DDBJ whole genome shotgun (WGS) entry which is preliminary data.</text>
</comment>
<dbReference type="InterPro" id="IPR040754">
    <property type="entry name" value="PreAtp-grasp"/>
</dbReference>
<sequence length="453" mass="47545">MPRLLIGNDFTEDLENAGEQRLATARWHAKRAVFFARDHDVLVLPEAPDDSFVRYVTALTGTDPASLAVVTPPEPAMLTPATLADPSLRERVRATLAGRRIDAVIPLHPDPAAVDLARGLGLLDAVAGHAFIAQGGGSLANSKAVFRALAAGTGAPIPEGAVCADPEAAARAVCPLFEQGHPVIVKHEYRQATRGNEILSPVGGITAWGARRLTVLGDSGAVAGYLRDHWGELAGDGGQGHRLVVERYFPGSTALFAEFTLTDAGTGPGTGGGSGTGRGTGTGIEPAGQGEMVYDPKPSAQIMPVRTVDPELTAELLARGRALCEPLHAMGYRGTLSTDAIVTPAGQLYFTEFNGRTTGSSHIYAEIGARIVGPDYPARRVLLEHVAWPVTSFDRAVAALSDAGLAYSQDTRTGVVISTAFDAAYKDLCFCAVSEDLAGARKLRQRVLDLPDA</sequence>
<feature type="region of interest" description="Disordered" evidence="2">
    <location>
        <begin position="265"/>
        <end position="288"/>
    </location>
</feature>
<dbReference type="InterPro" id="IPR041356">
    <property type="entry name" value="PGM1_C"/>
</dbReference>
<evidence type="ECO:0000313" key="4">
    <source>
        <dbReference type="EMBL" id="KOG89654.1"/>
    </source>
</evidence>
<dbReference type="SUPFAM" id="SSF56059">
    <property type="entry name" value="Glutathione synthetase ATP-binding domain-like"/>
    <property type="match status" value="1"/>
</dbReference>
<keyword evidence="1" id="KW-0547">Nucleotide-binding</keyword>
<keyword evidence="1" id="KW-0067">ATP-binding</keyword>
<dbReference type="Proteomes" id="UP000037020">
    <property type="component" value="Unassembled WGS sequence"/>
</dbReference>
<dbReference type="Pfam" id="PF18604">
    <property type="entry name" value="PreAtp-grasp"/>
    <property type="match status" value="1"/>
</dbReference>
<proteinExistence type="predicted"/>
<evidence type="ECO:0000256" key="1">
    <source>
        <dbReference type="PROSITE-ProRule" id="PRU00409"/>
    </source>
</evidence>
<dbReference type="RefSeq" id="WP_030877136.1">
    <property type="nucleotide sequence ID" value="NZ_JBIRHZ010000008.1"/>
</dbReference>
<evidence type="ECO:0000313" key="5">
    <source>
        <dbReference type="Proteomes" id="UP000037020"/>
    </source>
</evidence>
<evidence type="ECO:0000259" key="3">
    <source>
        <dbReference type="PROSITE" id="PS50975"/>
    </source>
</evidence>
<feature type="domain" description="ATP-grasp" evidence="3">
    <location>
        <begin position="147"/>
        <end position="385"/>
    </location>
</feature>